<evidence type="ECO:0000313" key="5">
    <source>
        <dbReference type="Proteomes" id="UP000003020"/>
    </source>
</evidence>
<keyword evidence="2" id="KW-1133">Transmembrane helix</keyword>
<dbReference type="GO" id="GO:0004252">
    <property type="term" value="F:serine-type endopeptidase activity"/>
    <property type="evidence" value="ECO:0007669"/>
    <property type="project" value="InterPro"/>
</dbReference>
<dbReference type="HOGENOM" id="CLU_077617_0_0_11"/>
<dbReference type="Gene3D" id="2.40.10.10">
    <property type="entry name" value="Trypsin-like serine proteases"/>
    <property type="match status" value="1"/>
</dbReference>
<feature type="domain" description="Peptidase S1" evidence="3">
    <location>
        <begin position="94"/>
        <end position="274"/>
    </location>
</feature>
<comment type="caution">
    <text evidence="4">The sequence shown here is derived from an EMBL/GenBank/DDBJ whole genome shotgun (WGS) entry which is preliminary data.</text>
</comment>
<evidence type="ECO:0000256" key="1">
    <source>
        <dbReference type="SAM" id="MobiDB-lite"/>
    </source>
</evidence>
<dbReference type="GO" id="GO:0006508">
    <property type="term" value="P:proteolysis"/>
    <property type="evidence" value="ECO:0007669"/>
    <property type="project" value="InterPro"/>
</dbReference>
<dbReference type="EMBL" id="ABYQ02000015">
    <property type="protein sequence ID" value="EFQ79406.1"/>
    <property type="molecule type" value="Genomic_DNA"/>
</dbReference>
<dbReference type="InterPro" id="IPR001254">
    <property type="entry name" value="Trypsin_dom"/>
</dbReference>
<gene>
    <name evidence="4" type="ORF">HMPREF0305_12420</name>
</gene>
<keyword evidence="5" id="KW-1185">Reference proteome</keyword>
<dbReference type="SUPFAM" id="SSF50494">
    <property type="entry name" value="Trypsin-like serine proteases"/>
    <property type="match status" value="1"/>
</dbReference>
<organism evidence="4 5">
    <name type="scientific">Corynebacterium pseudogenitalium ATCC 33035</name>
    <dbReference type="NCBI Taxonomy" id="525264"/>
    <lineage>
        <taxon>Bacteria</taxon>
        <taxon>Bacillati</taxon>
        <taxon>Actinomycetota</taxon>
        <taxon>Actinomycetes</taxon>
        <taxon>Mycobacteriales</taxon>
        <taxon>Corynebacteriaceae</taxon>
        <taxon>Corynebacterium</taxon>
    </lineage>
</organism>
<keyword evidence="2" id="KW-0472">Membrane</keyword>
<dbReference type="RefSeq" id="WP_005326207.1">
    <property type="nucleotide sequence ID" value="NZ_GL542881.1"/>
</dbReference>
<keyword evidence="2" id="KW-0812">Transmembrane</keyword>
<dbReference type="OrthoDB" id="4400606at2"/>
<sequence>MDSYLLGEKDRKIVGGIFHLQRLSFSPFTASFFLLTVFLLIFSESAAASATNDVLPVNTMYPQASSTKATEDDRVARIETAKSKKREDSPGEAGSQQQEMISCSASHIGKGVWLTAKHCLVSEQARSTVIQPDGDRASITEKYFAREGVDLALFVVDDSSISTSAFSLPETLPKISQQLTLIGFSALHSYASEAPVKVIEGVTTNRVLWQEYKDSFKTSSISPSRSCGGDSGGAVYSGNEIIAVHSAGPLNEQCQGKKGSPMLHTAVFPSNDWILQVLKSREG</sequence>
<accession>E2S7B8</accession>
<dbReference type="eggNOG" id="COG3591">
    <property type="taxonomic scope" value="Bacteria"/>
</dbReference>
<dbReference type="InterPro" id="IPR043504">
    <property type="entry name" value="Peptidase_S1_PA_chymotrypsin"/>
</dbReference>
<dbReference type="Proteomes" id="UP000003020">
    <property type="component" value="Unassembled WGS sequence"/>
</dbReference>
<feature type="compositionally biased region" description="Basic and acidic residues" evidence="1">
    <location>
        <begin position="80"/>
        <end position="89"/>
    </location>
</feature>
<proteinExistence type="predicted"/>
<feature type="region of interest" description="Disordered" evidence="1">
    <location>
        <begin position="80"/>
        <end position="100"/>
    </location>
</feature>
<evidence type="ECO:0000256" key="2">
    <source>
        <dbReference type="SAM" id="Phobius"/>
    </source>
</evidence>
<dbReference type="InterPro" id="IPR009003">
    <property type="entry name" value="Peptidase_S1_PA"/>
</dbReference>
<evidence type="ECO:0000259" key="3">
    <source>
        <dbReference type="Pfam" id="PF00089"/>
    </source>
</evidence>
<dbReference type="Pfam" id="PF00089">
    <property type="entry name" value="Trypsin"/>
    <property type="match status" value="1"/>
</dbReference>
<dbReference type="AlphaFoldDB" id="E2S7B8"/>
<name>E2S7B8_9CORY</name>
<protein>
    <submittedName>
        <fullName evidence="4">Trypsin</fullName>
    </submittedName>
</protein>
<evidence type="ECO:0000313" key="4">
    <source>
        <dbReference type="EMBL" id="EFQ79406.1"/>
    </source>
</evidence>
<reference evidence="4 5" key="1">
    <citation type="submission" date="2010-08" db="EMBL/GenBank/DDBJ databases">
        <authorList>
            <person name="Muzny D."/>
            <person name="Qin X."/>
            <person name="Buhay C."/>
            <person name="Dugan-Rocha S."/>
            <person name="Ding Y."/>
            <person name="Chen G."/>
            <person name="Hawes A."/>
            <person name="Holder M."/>
            <person name="Jhangiani S."/>
            <person name="Johnson A."/>
            <person name="Khan Z."/>
            <person name="Li Z."/>
            <person name="Liu W."/>
            <person name="Liu X."/>
            <person name="Perez L."/>
            <person name="Shen H."/>
            <person name="Wang Q."/>
            <person name="Watt J."/>
            <person name="Xi L."/>
            <person name="Xin Y."/>
            <person name="Zhou J."/>
            <person name="Deng J."/>
            <person name="Jiang H."/>
            <person name="Liu Y."/>
            <person name="Qu J."/>
            <person name="Song X.-Z."/>
            <person name="Zhang L."/>
            <person name="Villasana D."/>
            <person name="Johnson A."/>
            <person name="Liu J."/>
            <person name="Liyanage D."/>
            <person name="Lorensuhewa L."/>
            <person name="Robinson T."/>
            <person name="Song A."/>
            <person name="Song B.-B."/>
            <person name="Dinh H."/>
            <person name="Thornton R."/>
            <person name="Coyle M."/>
            <person name="Francisco L."/>
            <person name="Jackson L."/>
            <person name="Javaid M."/>
            <person name="Korchina V."/>
            <person name="Kovar C."/>
            <person name="Mata R."/>
            <person name="Mathew T."/>
            <person name="Ngo R."/>
            <person name="Nguyen L."/>
            <person name="Nguyen N."/>
            <person name="Okwuonu G."/>
            <person name="Ongeri F."/>
            <person name="Pham C."/>
            <person name="Simmons D."/>
            <person name="Wilczek-Boney K."/>
            <person name="Hale W."/>
            <person name="Jakkamsetti A."/>
            <person name="Pham P."/>
            <person name="Ruth R."/>
            <person name="San Lucas F."/>
            <person name="Warren J."/>
            <person name="Zhang J."/>
            <person name="Zhao Z."/>
            <person name="Zhou C."/>
            <person name="Zhu D."/>
            <person name="Lee S."/>
            <person name="Bess C."/>
            <person name="Blankenburg K."/>
            <person name="Forbes L."/>
            <person name="Fu Q."/>
            <person name="Gubbala S."/>
            <person name="Hirani K."/>
            <person name="Jayaseelan J.C."/>
            <person name="Lara F."/>
            <person name="Munidasa M."/>
            <person name="Palculict T."/>
            <person name="Patil S."/>
            <person name="Pu L.-L."/>
            <person name="Saada N."/>
            <person name="Tang L."/>
            <person name="Weissenberger G."/>
            <person name="Zhu Y."/>
            <person name="Hemphill L."/>
            <person name="Shang Y."/>
            <person name="Youmans B."/>
            <person name="Ayvaz T."/>
            <person name="Ross M."/>
            <person name="Santibanez J."/>
            <person name="Aqrawi P."/>
            <person name="Gross S."/>
            <person name="Joshi V."/>
            <person name="Fowler G."/>
            <person name="Nazareth L."/>
            <person name="Reid J."/>
            <person name="Worley K."/>
            <person name="Petrosino J."/>
            <person name="Highlander S."/>
            <person name="Gibbs R."/>
        </authorList>
    </citation>
    <scope>NUCLEOTIDE SEQUENCE [LARGE SCALE GENOMIC DNA]</scope>
    <source>
        <strain evidence="4 5">ATCC 33035</strain>
    </source>
</reference>
<feature type="transmembrane region" description="Helical" evidence="2">
    <location>
        <begin position="20"/>
        <end position="42"/>
    </location>
</feature>